<accession>A0A2A4WTY3</accession>
<keyword evidence="1" id="KW-0472">Membrane</keyword>
<dbReference type="Pfam" id="PF16220">
    <property type="entry name" value="DUF4880"/>
    <property type="match status" value="1"/>
</dbReference>
<evidence type="ECO:0008006" key="6">
    <source>
        <dbReference type="Google" id="ProtNLM"/>
    </source>
</evidence>
<dbReference type="Gene3D" id="3.55.50.30">
    <property type="match status" value="1"/>
</dbReference>
<proteinExistence type="predicted"/>
<evidence type="ECO:0000256" key="1">
    <source>
        <dbReference type="SAM" id="Phobius"/>
    </source>
</evidence>
<comment type="caution">
    <text evidence="4">The sequence shown here is derived from an EMBL/GenBank/DDBJ whole genome shotgun (WGS) entry which is preliminary data.</text>
</comment>
<name>A0A2A4WTY3_9GAMM</name>
<evidence type="ECO:0000313" key="4">
    <source>
        <dbReference type="EMBL" id="PCI73780.1"/>
    </source>
</evidence>
<dbReference type="PANTHER" id="PTHR30273:SF2">
    <property type="entry name" value="PROTEIN FECR"/>
    <property type="match status" value="1"/>
</dbReference>
<keyword evidence="1" id="KW-1133">Transmembrane helix</keyword>
<feature type="domain" description="FecR N-terminal" evidence="3">
    <location>
        <begin position="16"/>
        <end position="54"/>
    </location>
</feature>
<dbReference type="Proteomes" id="UP000218767">
    <property type="component" value="Unassembled WGS sequence"/>
</dbReference>
<dbReference type="AlphaFoldDB" id="A0A2A4WTY3"/>
<dbReference type="Pfam" id="PF04773">
    <property type="entry name" value="FecR"/>
    <property type="match status" value="1"/>
</dbReference>
<feature type="domain" description="FecR protein" evidence="2">
    <location>
        <begin position="128"/>
        <end position="218"/>
    </location>
</feature>
<gene>
    <name evidence="4" type="ORF">COB20_15900</name>
</gene>
<dbReference type="GO" id="GO:0016989">
    <property type="term" value="F:sigma factor antagonist activity"/>
    <property type="evidence" value="ECO:0007669"/>
    <property type="project" value="TreeGrafter"/>
</dbReference>
<evidence type="ECO:0000259" key="2">
    <source>
        <dbReference type="Pfam" id="PF04773"/>
    </source>
</evidence>
<feature type="transmembrane region" description="Helical" evidence="1">
    <location>
        <begin position="98"/>
        <end position="116"/>
    </location>
</feature>
<sequence length="368" mass="40877">MTKNAHIESDSVVHSEACAWIAQMESGDLSRADRLALQQWMRKSPAHEETLREYAELWNDMDCLGVMQMAHEEALHDDKKKFFNLEIYGRVKTGLRRFLTGGALATAAALSIWVAIGLNTVEQKLAIGTRLGEAKQVTLDDGSQISINTASNVFVDFDKIERTIYLTNGEAVFSVAHEKGRPFLVHAGAHTIKATGTEFVVRLENGVVDVIVTEGRVEILERQQTVANVGPDTLPDIKSTASAKLPDAVLVQGQRARATQAGVNLIEQVNLKQVEQRLSWRSGVLDFSGETLQYAVNEFMRYTPYHIEIADKEIATRRVGGIFKLSDADQFVDILKENFGIAAEFDGKNRVILRQANVQSPTEPRENL</sequence>
<organism evidence="4 5">
    <name type="scientific">SAR86 cluster bacterium</name>
    <dbReference type="NCBI Taxonomy" id="2030880"/>
    <lineage>
        <taxon>Bacteria</taxon>
        <taxon>Pseudomonadati</taxon>
        <taxon>Pseudomonadota</taxon>
        <taxon>Gammaproteobacteria</taxon>
        <taxon>SAR86 cluster</taxon>
    </lineage>
</organism>
<evidence type="ECO:0000259" key="3">
    <source>
        <dbReference type="Pfam" id="PF16220"/>
    </source>
</evidence>
<evidence type="ECO:0000313" key="5">
    <source>
        <dbReference type="Proteomes" id="UP000218767"/>
    </source>
</evidence>
<dbReference type="InterPro" id="IPR012373">
    <property type="entry name" value="Ferrdict_sens_TM"/>
</dbReference>
<keyword evidence="1" id="KW-0812">Transmembrane</keyword>
<dbReference type="PANTHER" id="PTHR30273">
    <property type="entry name" value="PERIPLASMIC SIGNAL SENSOR AND SIGMA FACTOR ACTIVATOR FECR-RELATED"/>
    <property type="match status" value="1"/>
</dbReference>
<reference evidence="5" key="1">
    <citation type="submission" date="2017-08" db="EMBL/GenBank/DDBJ databases">
        <title>A dynamic microbial community with high functional redundancy inhabits the cold, oxic subseafloor aquifer.</title>
        <authorList>
            <person name="Tully B.J."/>
            <person name="Wheat C.G."/>
            <person name="Glazer B.T."/>
            <person name="Huber J.A."/>
        </authorList>
    </citation>
    <scope>NUCLEOTIDE SEQUENCE [LARGE SCALE GENOMIC DNA]</scope>
</reference>
<dbReference type="Gene3D" id="2.60.120.1440">
    <property type="match status" value="1"/>
</dbReference>
<dbReference type="InterPro" id="IPR032623">
    <property type="entry name" value="FecR_N"/>
</dbReference>
<protein>
    <recommendedName>
        <fullName evidence="6">FecR protein domain-containing protein</fullName>
    </recommendedName>
</protein>
<dbReference type="InterPro" id="IPR006860">
    <property type="entry name" value="FecR"/>
</dbReference>
<dbReference type="PIRSF" id="PIRSF018266">
    <property type="entry name" value="FecR"/>
    <property type="match status" value="1"/>
</dbReference>
<dbReference type="EMBL" id="NVUL01000115">
    <property type="protein sequence ID" value="PCI73780.1"/>
    <property type="molecule type" value="Genomic_DNA"/>
</dbReference>